<evidence type="ECO:0000256" key="3">
    <source>
        <dbReference type="ARBA" id="ARBA00022692"/>
    </source>
</evidence>
<dbReference type="GO" id="GO:0015297">
    <property type="term" value="F:antiporter activity"/>
    <property type="evidence" value="ECO:0007669"/>
    <property type="project" value="InterPro"/>
</dbReference>
<dbReference type="GO" id="GO:0042910">
    <property type="term" value="F:xenobiotic transmembrane transporter activity"/>
    <property type="evidence" value="ECO:0007669"/>
    <property type="project" value="InterPro"/>
</dbReference>
<comment type="subcellular location">
    <subcellularLocation>
        <location evidence="1">Membrane</location>
        <topology evidence="1">Multi-pass membrane protein</topology>
    </subcellularLocation>
</comment>
<dbReference type="AlphaFoldDB" id="A0AAV1DT13"/>
<evidence type="ECO:0000256" key="4">
    <source>
        <dbReference type="ARBA" id="ARBA00022989"/>
    </source>
</evidence>
<dbReference type="InterPro" id="IPR002528">
    <property type="entry name" value="MATE_fam"/>
</dbReference>
<dbReference type="GO" id="GO:0016020">
    <property type="term" value="C:membrane"/>
    <property type="evidence" value="ECO:0007669"/>
    <property type="project" value="UniProtKB-SubCell"/>
</dbReference>
<protein>
    <submittedName>
        <fullName evidence="7">OLC1v1011168C1</fullName>
    </submittedName>
</protein>
<evidence type="ECO:0000313" key="7">
    <source>
        <dbReference type="EMBL" id="CAI9111035.1"/>
    </source>
</evidence>
<keyword evidence="5 6" id="KW-0472">Membrane</keyword>
<gene>
    <name evidence="7" type="ORF">OLC1_LOCUS18550</name>
</gene>
<name>A0AAV1DT13_OLDCO</name>
<dbReference type="InterPro" id="IPR044644">
    <property type="entry name" value="DinF-like"/>
</dbReference>
<dbReference type="Pfam" id="PF01554">
    <property type="entry name" value="MatE"/>
    <property type="match status" value="1"/>
</dbReference>
<organism evidence="7 8">
    <name type="scientific">Oldenlandia corymbosa var. corymbosa</name>
    <dbReference type="NCBI Taxonomy" id="529605"/>
    <lineage>
        <taxon>Eukaryota</taxon>
        <taxon>Viridiplantae</taxon>
        <taxon>Streptophyta</taxon>
        <taxon>Embryophyta</taxon>
        <taxon>Tracheophyta</taxon>
        <taxon>Spermatophyta</taxon>
        <taxon>Magnoliopsida</taxon>
        <taxon>eudicotyledons</taxon>
        <taxon>Gunneridae</taxon>
        <taxon>Pentapetalae</taxon>
        <taxon>asterids</taxon>
        <taxon>lamiids</taxon>
        <taxon>Gentianales</taxon>
        <taxon>Rubiaceae</taxon>
        <taxon>Rubioideae</taxon>
        <taxon>Spermacoceae</taxon>
        <taxon>Hedyotis-Oldenlandia complex</taxon>
        <taxon>Oldenlandia</taxon>
    </lineage>
</organism>
<keyword evidence="8" id="KW-1185">Reference proteome</keyword>
<reference evidence="7" key="1">
    <citation type="submission" date="2023-03" db="EMBL/GenBank/DDBJ databases">
        <authorList>
            <person name="Julca I."/>
        </authorList>
    </citation>
    <scope>NUCLEOTIDE SEQUENCE</scope>
</reference>
<feature type="transmembrane region" description="Helical" evidence="6">
    <location>
        <begin position="203"/>
        <end position="226"/>
    </location>
</feature>
<keyword evidence="3 6" id="KW-0812">Transmembrane</keyword>
<dbReference type="PANTHER" id="PTHR42893">
    <property type="entry name" value="PROTEIN DETOXIFICATION 44, CHLOROPLASTIC-RELATED"/>
    <property type="match status" value="1"/>
</dbReference>
<dbReference type="PANTHER" id="PTHR42893:SF8">
    <property type="entry name" value="PROTEIN DETOXIFICATION"/>
    <property type="match status" value="1"/>
</dbReference>
<evidence type="ECO:0000256" key="6">
    <source>
        <dbReference type="SAM" id="Phobius"/>
    </source>
</evidence>
<comment type="similarity">
    <text evidence="2">Belongs to the multi antimicrobial extrusion (MATE) (TC 2.A.66.1) family.</text>
</comment>
<evidence type="ECO:0000256" key="5">
    <source>
        <dbReference type="ARBA" id="ARBA00023136"/>
    </source>
</evidence>
<feature type="transmembrane region" description="Helical" evidence="6">
    <location>
        <begin position="247"/>
        <end position="265"/>
    </location>
</feature>
<evidence type="ECO:0000256" key="2">
    <source>
        <dbReference type="ARBA" id="ARBA00010199"/>
    </source>
</evidence>
<feature type="transmembrane region" description="Helical" evidence="6">
    <location>
        <begin position="143"/>
        <end position="161"/>
    </location>
</feature>
<dbReference type="EMBL" id="OX459123">
    <property type="protein sequence ID" value="CAI9111035.1"/>
    <property type="molecule type" value="Genomic_DNA"/>
</dbReference>
<sequence length="302" mass="32432">MVAIKLNGGLAFGITGTRSERRANHKASGVRIPGIPFYQFVGVSQRKRHRLINVVKNCAFVSDQSALDFEVGTSGGEETFSATQELLINGSQNELNALTGVSSESEQSPSVETELIMLSIPAIAGQAIEPLAQLMETAYIGRLGALSLASAGISISIFNIISKVFNIPLLSVATSFVAEDISRHGKEDSLSDERMMLPSVSSALVLSLGIGLFEAAAMFFGSGVFLSMMGISTASPMRIPAEQFLKLRALGAPAVVLYLAIQGIFRGFKDTKTPVICLGKVFSFLFNFLELFRNMNFPLHVD</sequence>
<evidence type="ECO:0000313" key="8">
    <source>
        <dbReference type="Proteomes" id="UP001161247"/>
    </source>
</evidence>
<dbReference type="Proteomes" id="UP001161247">
    <property type="component" value="Chromosome 6"/>
</dbReference>
<keyword evidence="4 6" id="KW-1133">Transmembrane helix</keyword>
<accession>A0AAV1DT13</accession>
<evidence type="ECO:0000256" key="1">
    <source>
        <dbReference type="ARBA" id="ARBA00004141"/>
    </source>
</evidence>
<proteinExistence type="inferred from homology"/>